<gene>
    <name evidence="2" type="ORF">METZ01_LOCUS483184</name>
</gene>
<keyword evidence="1" id="KW-0812">Transmembrane</keyword>
<feature type="non-terminal residue" evidence="2">
    <location>
        <position position="1"/>
    </location>
</feature>
<dbReference type="AlphaFoldDB" id="A0A383CE16"/>
<protein>
    <submittedName>
        <fullName evidence="2">Uncharacterized protein</fullName>
    </submittedName>
</protein>
<feature type="transmembrane region" description="Helical" evidence="1">
    <location>
        <begin position="12"/>
        <end position="32"/>
    </location>
</feature>
<dbReference type="EMBL" id="UINC01207994">
    <property type="protein sequence ID" value="SVE30330.1"/>
    <property type="molecule type" value="Genomic_DNA"/>
</dbReference>
<accession>A0A383CE16</accession>
<keyword evidence="1" id="KW-1133">Transmembrane helix</keyword>
<name>A0A383CE16_9ZZZZ</name>
<proteinExistence type="predicted"/>
<evidence type="ECO:0000256" key="1">
    <source>
        <dbReference type="SAM" id="Phobius"/>
    </source>
</evidence>
<keyword evidence="1" id="KW-0472">Membrane</keyword>
<reference evidence="2" key="1">
    <citation type="submission" date="2018-05" db="EMBL/GenBank/DDBJ databases">
        <authorList>
            <person name="Lanie J.A."/>
            <person name="Ng W.-L."/>
            <person name="Kazmierczak K.M."/>
            <person name="Andrzejewski T.M."/>
            <person name="Davidsen T.M."/>
            <person name="Wayne K.J."/>
            <person name="Tettelin H."/>
            <person name="Glass J.I."/>
            <person name="Rusch D."/>
            <person name="Podicherti R."/>
            <person name="Tsui H.-C.T."/>
            <person name="Winkler M.E."/>
        </authorList>
    </citation>
    <scope>NUCLEOTIDE SEQUENCE</scope>
</reference>
<organism evidence="2">
    <name type="scientific">marine metagenome</name>
    <dbReference type="NCBI Taxonomy" id="408172"/>
    <lineage>
        <taxon>unclassified sequences</taxon>
        <taxon>metagenomes</taxon>
        <taxon>ecological metagenomes</taxon>
    </lineage>
</organism>
<sequence length="39" mass="4524">DLWYLNGIGGLIVTYISFLSIYKTFTGIGWTWKGRKLNK</sequence>
<evidence type="ECO:0000313" key="2">
    <source>
        <dbReference type="EMBL" id="SVE30330.1"/>
    </source>
</evidence>